<evidence type="ECO:0000313" key="3">
    <source>
        <dbReference type="Proteomes" id="UP001266305"/>
    </source>
</evidence>
<feature type="compositionally biased region" description="Polar residues" evidence="1">
    <location>
        <begin position="17"/>
        <end position="34"/>
    </location>
</feature>
<dbReference type="Proteomes" id="UP001266305">
    <property type="component" value="Unassembled WGS sequence"/>
</dbReference>
<feature type="region of interest" description="Disordered" evidence="1">
    <location>
        <begin position="1"/>
        <end position="43"/>
    </location>
</feature>
<feature type="non-terminal residue" evidence="2">
    <location>
        <position position="1"/>
    </location>
</feature>
<keyword evidence="3" id="KW-1185">Reference proteome</keyword>
<evidence type="ECO:0000256" key="1">
    <source>
        <dbReference type="SAM" id="MobiDB-lite"/>
    </source>
</evidence>
<accession>A0ABQ9W785</accession>
<gene>
    <name evidence="2" type="ORF">P7K49_004383</name>
</gene>
<name>A0ABQ9W785_SAGOE</name>
<reference evidence="2 3" key="1">
    <citation type="submission" date="2023-05" db="EMBL/GenBank/DDBJ databases">
        <title>B98-5 Cell Line De Novo Hybrid Assembly: An Optical Mapping Approach.</title>
        <authorList>
            <person name="Kananen K."/>
            <person name="Auerbach J.A."/>
            <person name="Kautto E."/>
            <person name="Blachly J.S."/>
        </authorList>
    </citation>
    <scope>NUCLEOTIDE SEQUENCE [LARGE SCALE GENOMIC DNA]</scope>
    <source>
        <strain evidence="2">B95-8</strain>
        <tissue evidence="2">Cell line</tissue>
    </source>
</reference>
<sequence>WVAVSGEVEDGRAGTDPGSSPSSHAQQPSLSPQDVQCGEDSPHCLGLSPGDAWRAQSGCSDSSFVAGAQRTISTMCQWDITET</sequence>
<proteinExistence type="predicted"/>
<comment type="caution">
    <text evidence="2">The sequence shown here is derived from an EMBL/GenBank/DDBJ whole genome shotgun (WGS) entry which is preliminary data.</text>
</comment>
<organism evidence="2 3">
    <name type="scientific">Saguinus oedipus</name>
    <name type="common">Cotton-top tamarin</name>
    <name type="synonym">Oedipomidas oedipus</name>
    <dbReference type="NCBI Taxonomy" id="9490"/>
    <lineage>
        <taxon>Eukaryota</taxon>
        <taxon>Metazoa</taxon>
        <taxon>Chordata</taxon>
        <taxon>Craniata</taxon>
        <taxon>Vertebrata</taxon>
        <taxon>Euteleostomi</taxon>
        <taxon>Mammalia</taxon>
        <taxon>Eutheria</taxon>
        <taxon>Euarchontoglires</taxon>
        <taxon>Primates</taxon>
        <taxon>Haplorrhini</taxon>
        <taxon>Platyrrhini</taxon>
        <taxon>Cebidae</taxon>
        <taxon>Callitrichinae</taxon>
        <taxon>Saguinus</taxon>
    </lineage>
</organism>
<evidence type="ECO:0000313" key="2">
    <source>
        <dbReference type="EMBL" id="KAK2117497.1"/>
    </source>
</evidence>
<protein>
    <submittedName>
        <fullName evidence="2">Uncharacterized protein</fullName>
    </submittedName>
</protein>
<dbReference type="EMBL" id="JASSZA010000002">
    <property type="protein sequence ID" value="KAK2117497.1"/>
    <property type="molecule type" value="Genomic_DNA"/>
</dbReference>
<feature type="non-terminal residue" evidence="2">
    <location>
        <position position="83"/>
    </location>
</feature>